<keyword evidence="11" id="KW-1185">Reference proteome</keyword>
<feature type="domain" description="FAD-binding FR-type" evidence="9">
    <location>
        <begin position="2"/>
        <end position="104"/>
    </location>
</feature>
<evidence type="ECO:0000256" key="6">
    <source>
        <dbReference type="ARBA" id="ARBA00023002"/>
    </source>
</evidence>
<dbReference type="Proteomes" id="UP000249239">
    <property type="component" value="Unassembled WGS sequence"/>
</dbReference>
<sequence length="230" mass="26323">MATISKATVVKINNYGDDVREYIFKLDKYHFFDPGTFVQLALDEPKNNRWPESRNFSVASYLNDEQTIRLVIRRIGAFTNRIFSELNVGVACYMKYSFGDFLLPFFDNQCPIICIAGGTGIAPFISFVEYLTKEGDISRLHLYYSAKNRKELICLDELKRLVPSQNLHIHLTREEIAEHAHGRLTAKQLLSQFGGDSTANYYICGGEEFTQQFKSVLAQNGAINIHTDEW</sequence>
<keyword evidence="8" id="KW-0411">Iron-sulfur</keyword>
<dbReference type="InterPro" id="IPR001709">
    <property type="entry name" value="Flavoprot_Pyr_Nucl_cyt_Rdtase"/>
</dbReference>
<dbReference type="AlphaFoldDB" id="A0A2W7P705"/>
<keyword evidence="4" id="KW-0479">Metal-binding</keyword>
<evidence type="ECO:0000256" key="5">
    <source>
        <dbReference type="ARBA" id="ARBA00022827"/>
    </source>
</evidence>
<keyword evidence="5" id="KW-0274">FAD</keyword>
<dbReference type="SUPFAM" id="SSF63380">
    <property type="entry name" value="Riboflavin synthase domain-like"/>
    <property type="match status" value="1"/>
</dbReference>
<keyword evidence="2" id="KW-0285">Flavoprotein</keyword>
<dbReference type="PRINTS" id="PR00410">
    <property type="entry name" value="PHEHYDRXLASE"/>
</dbReference>
<keyword evidence="7" id="KW-0408">Iron</keyword>
<dbReference type="PANTHER" id="PTHR47354">
    <property type="entry name" value="NADH OXIDOREDUCTASE HCR"/>
    <property type="match status" value="1"/>
</dbReference>
<dbReference type="Gene3D" id="3.40.50.80">
    <property type="entry name" value="Nucleotide-binding domain of ferredoxin-NADP reductase (FNR) module"/>
    <property type="match status" value="1"/>
</dbReference>
<evidence type="ECO:0000256" key="3">
    <source>
        <dbReference type="ARBA" id="ARBA00022714"/>
    </source>
</evidence>
<evidence type="ECO:0000256" key="7">
    <source>
        <dbReference type="ARBA" id="ARBA00023004"/>
    </source>
</evidence>
<evidence type="ECO:0000256" key="1">
    <source>
        <dbReference type="ARBA" id="ARBA00001974"/>
    </source>
</evidence>
<dbReference type="InterPro" id="IPR050415">
    <property type="entry name" value="MRET"/>
</dbReference>
<evidence type="ECO:0000256" key="8">
    <source>
        <dbReference type="ARBA" id="ARBA00023014"/>
    </source>
</evidence>
<accession>A0A2W7P705</accession>
<dbReference type="InterPro" id="IPR039261">
    <property type="entry name" value="FNR_nucleotide-bd"/>
</dbReference>
<keyword evidence="3" id="KW-0001">2Fe-2S</keyword>
<evidence type="ECO:0000259" key="9">
    <source>
        <dbReference type="PROSITE" id="PS51384"/>
    </source>
</evidence>
<dbReference type="OrthoDB" id="9789468at2"/>
<dbReference type="PRINTS" id="PR00371">
    <property type="entry name" value="FPNCR"/>
</dbReference>
<dbReference type="SUPFAM" id="SSF52343">
    <property type="entry name" value="Ferredoxin reductase-like, C-terminal NADP-linked domain"/>
    <property type="match status" value="1"/>
</dbReference>
<dbReference type="GO" id="GO:0016491">
    <property type="term" value="F:oxidoreductase activity"/>
    <property type="evidence" value="ECO:0007669"/>
    <property type="project" value="UniProtKB-KW"/>
</dbReference>
<comment type="caution">
    <text evidence="10">The sequence shown here is derived from an EMBL/GenBank/DDBJ whole genome shotgun (WGS) entry which is preliminary data.</text>
</comment>
<comment type="cofactor">
    <cofactor evidence="1">
        <name>FAD</name>
        <dbReference type="ChEBI" id="CHEBI:57692"/>
    </cofactor>
</comment>
<organism evidence="10 11">
    <name type="scientific">Breznakibacter xylanolyticus</name>
    <dbReference type="NCBI Taxonomy" id="990"/>
    <lineage>
        <taxon>Bacteria</taxon>
        <taxon>Pseudomonadati</taxon>
        <taxon>Bacteroidota</taxon>
        <taxon>Bacteroidia</taxon>
        <taxon>Marinilabiliales</taxon>
        <taxon>Marinilabiliaceae</taxon>
        <taxon>Breznakibacter</taxon>
    </lineage>
</organism>
<dbReference type="GO" id="GO:0046872">
    <property type="term" value="F:metal ion binding"/>
    <property type="evidence" value="ECO:0007669"/>
    <property type="project" value="UniProtKB-KW"/>
</dbReference>
<evidence type="ECO:0000313" key="10">
    <source>
        <dbReference type="EMBL" id="PZX19172.1"/>
    </source>
</evidence>
<dbReference type="PANTHER" id="PTHR47354:SF8">
    <property type="entry name" value="1,2-PHENYLACETYL-COA EPOXIDASE, SUBUNIT E"/>
    <property type="match status" value="1"/>
</dbReference>
<dbReference type="InterPro" id="IPR017938">
    <property type="entry name" value="Riboflavin_synthase-like_b-brl"/>
</dbReference>
<protein>
    <submittedName>
        <fullName evidence="10">Ferredoxin-NADP reductase</fullName>
    </submittedName>
</protein>
<gene>
    <name evidence="10" type="ORF">LX69_00839</name>
</gene>
<dbReference type="InterPro" id="IPR017927">
    <property type="entry name" value="FAD-bd_FR_type"/>
</dbReference>
<dbReference type="Pfam" id="PF00175">
    <property type="entry name" value="NAD_binding_1"/>
    <property type="match status" value="1"/>
</dbReference>
<evidence type="ECO:0000313" key="11">
    <source>
        <dbReference type="Proteomes" id="UP000249239"/>
    </source>
</evidence>
<dbReference type="RefSeq" id="WP_111444555.1">
    <property type="nucleotide sequence ID" value="NZ_QKZK01000005.1"/>
</dbReference>
<evidence type="ECO:0000256" key="4">
    <source>
        <dbReference type="ARBA" id="ARBA00022723"/>
    </source>
</evidence>
<dbReference type="EMBL" id="QKZK01000005">
    <property type="protein sequence ID" value="PZX19172.1"/>
    <property type="molecule type" value="Genomic_DNA"/>
</dbReference>
<proteinExistence type="predicted"/>
<evidence type="ECO:0000256" key="2">
    <source>
        <dbReference type="ARBA" id="ARBA00022630"/>
    </source>
</evidence>
<dbReference type="GO" id="GO:0051537">
    <property type="term" value="F:2 iron, 2 sulfur cluster binding"/>
    <property type="evidence" value="ECO:0007669"/>
    <property type="project" value="UniProtKB-KW"/>
</dbReference>
<dbReference type="GO" id="GO:0050660">
    <property type="term" value="F:flavin adenine dinucleotide binding"/>
    <property type="evidence" value="ECO:0007669"/>
    <property type="project" value="TreeGrafter"/>
</dbReference>
<dbReference type="Gene3D" id="2.40.30.10">
    <property type="entry name" value="Translation factors"/>
    <property type="match status" value="1"/>
</dbReference>
<dbReference type="InterPro" id="IPR001433">
    <property type="entry name" value="OxRdtase_FAD/NAD-bd"/>
</dbReference>
<keyword evidence="6" id="KW-0560">Oxidoreductase</keyword>
<dbReference type="CDD" id="cd00322">
    <property type="entry name" value="FNR_like"/>
    <property type="match status" value="1"/>
</dbReference>
<dbReference type="PROSITE" id="PS51384">
    <property type="entry name" value="FAD_FR"/>
    <property type="match status" value="1"/>
</dbReference>
<reference evidence="10 11" key="1">
    <citation type="submission" date="2018-06" db="EMBL/GenBank/DDBJ databases">
        <title>Genomic Encyclopedia of Archaeal and Bacterial Type Strains, Phase II (KMG-II): from individual species to whole genera.</title>
        <authorList>
            <person name="Goeker M."/>
        </authorList>
    </citation>
    <scope>NUCLEOTIDE SEQUENCE [LARGE SCALE GENOMIC DNA]</scope>
    <source>
        <strain evidence="10 11">DSM 6779</strain>
    </source>
</reference>
<name>A0A2W7P705_9BACT</name>